<dbReference type="SUPFAM" id="SSF51445">
    <property type="entry name" value="(Trans)glycosidases"/>
    <property type="match status" value="1"/>
</dbReference>
<keyword evidence="2 6" id="KW-0378">Hydrolase</keyword>
<dbReference type="Pfam" id="PF01183">
    <property type="entry name" value="Glyco_hydro_25"/>
    <property type="match status" value="1"/>
</dbReference>
<reference evidence="6 7" key="1">
    <citation type="submission" date="2012-02" db="EMBL/GenBank/DDBJ databases">
        <title>Complete genome sequence of Phycisphaera mikurensis NBRC 102666.</title>
        <authorList>
            <person name="Ankai A."/>
            <person name="Hosoyama A."/>
            <person name="Terui Y."/>
            <person name="Sekine M."/>
            <person name="Fukai R."/>
            <person name="Kato Y."/>
            <person name="Nakamura S."/>
            <person name="Yamada-Narita S."/>
            <person name="Kawakoshi A."/>
            <person name="Fukunaga Y."/>
            <person name="Yamazaki S."/>
            <person name="Fujita N."/>
        </authorList>
    </citation>
    <scope>NUCLEOTIDE SEQUENCE [LARGE SCALE GENOMIC DNA]</scope>
    <source>
        <strain evidence="7">NBRC 102666 / KCTC 22515 / FYK2301M01</strain>
    </source>
</reference>
<evidence type="ECO:0000256" key="3">
    <source>
        <dbReference type="ARBA" id="ARBA00023295"/>
    </source>
</evidence>
<comment type="similarity">
    <text evidence="1">Belongs to the glycosyl hydrolase 25 family.</text>
</comment>
<evidence type="ECO:0000256" key="2">
    <source>
        <dbReference type="ARBA" id="ARBA00022801"/>
    </source>
</evidence>
<organism evidence="6 7">
    <name type="scientific">Phycisphaera mikurensis (strain NBRC 102666 / KCTC 22515 / FYK2301M01)</name>
    <dbReference type="NCBI Taxonomy" id="1142394"/>
    <lineage>
        <taxon>Bacteria</taxon>
        <taxon>Pseudomonadati</taxon>
        <taxon>Planctomycetota</taxon>
        <taxon>Phycisphaerae</taxon>
        <taxon>Phycisphaerales</taxon>
        <taxon>Phycisphaeraceae</taxon>
        <taxon>Phycisphaera</taxon>
    </lineage>
</organism>
<dbReference type="eggNOG" id="COG3757">
    <property type="taxonomic scope" value="Bacteria"/>
</dbReference>
<name>I0IDX4_PHYMF</name>
<feature type="chain" id="PRO_5003629617" evidence="4">
    <location>
        <begin position="22"/>
        <end position="259"/>
    </location>
</feature>
<dbReference type="AlphaFoldDB" id="I0IDX4"/>
<feature type="signal peptide" evidence="4">
    <location>
        <begin position="1"/>
        <end position="21"/>
    </location>
</feature>
<keyword evidence="7" id="KW-1185">Reference proteome</keyword>
<dbReference type="PROSITE" id="PS51904">
    <property type="entry name" value="GLYCOSYL_HYDROL_F25_2"/>
    <property type="match status" value="1"/>
</dbReference>
<evidence type="ECO:0000313" key="6">
    <source>
        <dbReference type="EMBL" id="BAM03462.1"/>
    </source>
</evidence>
<gene>
    <name evidence="6" type="ordered locus">PSMK_13030</name>
</gene>
<dbReference type="SMART" id="SM00641">
    <property type="entry name" value="Glyco_25"/>
    <property type="match status" value="1"/>
</dbReference>
<dbReference type="HOGENOM" id="CLU_044973_4_0_0"/>
<dbReference type="EMBL" id="AP012338">
    <property type="protein sequence ID" value="BAM03462.1"/>
    <property type="molecule type" value="Genomic_DNA"/>
</dbReference>
<dbReference type="PANTHER" id="PTHR34135:SF2">
    <property type="entry name" value="LYSOZYME"/>
    <property type="match status" value="1"/>
</dbReference>
<evidence type="ECO:0000256" key="1">
    <source>
        <dbReference type="ARBA" id="ARBA00010646"/>
    </source>
</evidence>
<accession>I0IDX4</accession>
<evidence type="ECO:0000259" key="5">
    <source>
        <dbReference type="Pfam" id="PF07589"/>
    </source>
</evidence>
<proteinExistence type="inferred from homology"/>
<dbReference type="InterPro" id="IPR013424">
    <property type="entry name" value="Ice-binding_C"/>
</dbReference>
<keyword evidence="4" id="KW-0732">Signal</keyword>
<dbReference type="RefSeq" id="WP_014436681.1">
    <property type="nucleotide sequence ID" value="NC_017080.1"/>
</dbReference>
<dbReference type="GO" id="GO:0009253">
    <property type="term" value="P:peptidoglycan catabolic process"/>
    <property type="evidence" value="ECO:0007669"/>
    <property type="project" value="InterPro"/>
</dbReference>
<dbReference type="InterPro" id="IPR018077">
    <property type="entry name" value="Glyco_hydro_fam25_subgr"/>
</dbReference>
<keyword evidence="3 6" id="KW-0326">Glycosidase</keyword>
<dbReference type="Proteomes" id="UP000007881">
    <property type="component" value="Chromosome"/>
</dbReference>
<dbReference type="OrthoDB" id="287365at2"/>
<evidence type="ECO:0000256" key="4">
    <source>
        <dbReference type="SAM" id="SignalP"/>
    </source>
</evidence>
<dbReference type="InterPro" id="IPR017853">
    <property type="entry name" value="GH"/>
</dbReference>
<evidence type="ECO:0000313" key="7">
    <source>
        <dbReference type="Proteomes" id="UP000007881"/>
    </source>
</evidence>
<protein>
    <submittedName>
        <fullName evidence="6">Lysozyme</fullName>
        <ecNumber evidence="6">3.2.1.17</ecNumber>
    </submittedName>
</protein>
<dbReference type="Pfam" id="PF07589">
    <property type="entry name" value="PEP-CTERM"/>
    <property type="match status" value="1"/>
</dbReference>
<dbReference type="KEGG" id="phm:PSMK_13030"/>
<dbReference type="InterPro" id="IPR002053">
    <property type="entry name" value="Glyco_hydro_25"/>
</dbReference>
<dbReference type="CDD" id="cd00599">
    <property type="entry name" value="GH25_muramidase"/>
    <property type="match status" value="1"/>
</dbReference>
<dbReference type="GO" id="GO:0016998">
    <property type="term" value="P:cell wall macromolecule catabolic process"/>
    <property type="evidence" value="ECO:0007669"/>
    <property type="project" value="InterPro"/>
</dbReference>
<dbReference type="GO" id="GO:0003796">
    <property type="term" value="F:lysozyme activity"/>
    <property type="evidence" value="ECO:0007669"/>
    <property type="project" value="UniProtKB-EC"/>
</dbReference>
<feature type="domain" description="Ice-binding protein C-terminal" evidence="5">
    <location>
        <begin position="234"/>
        <end position="257"/>
    </location>
</feature>
<dbReference type="Gene3D" id="3.20.20.80">
    <property type="entry name" value="Glycosidases"/>
    <property type="match status" value="1"/>
</dbReference>
<dbReference type="PANTHER" id="PTHR34135">
    <property type="entry name" value="LYSOZYME"/>
    <property type="match status" value="1"/>
</dbReference>
<dbReference type="GO" id="GO:0016052">
    <property type="term" value="P:carbohydrate catabolic process"/>
    <property type="evidence" value="ECO:0007669"/>
    <property type="project" value="TreeGrafter"/>
</dbReference>
<sequence>MTRRRLPILAVPLLLAPGASARLLGIDVSNFQGDVDWDTVQAQPNVDFAFLKATEGVGFRDAKLFRNVSEANRVDLPIGVYHFARPDTGGSNDPLNEADYFVDTAGFAMGEGYLPPVLDMEVFQSAGRSFLTSWSDRFLDRVESRTGVRPIVYASEFYAEDFLDASVLQTELWVANYTRNPNLNPTDIRGWPQGWLFHQYTDRRDLPGINTGGVDSNVFDGTLADLDALRFSAPVPEPATALLAAAGLTLLGGRRRRVG</sequence>
<dbReference type="EC" id="3.2.1.17" evidence="6"/>